<dbReference type="Pfam" id="PF00534">
    <property type="entry name" value="Glycos_transf_1"/>
    <property type="match status" value="1"/>
</dbReference>
<dbReference type="RefSeq" id="WP_155215945.1">
    <property type="nucleotide sequence ID" value="NZ_WNHB01000001.1"/>
</dbReference>
<dbReference type="EMBL" id="WNHB01000001">
    <property type="protein sequence ID" value="MTT30613.1"/>
    <property type="molecule type" value="Genomic_DNA"/>
</dbReference>
<evidence type="ECO:0000256" key="2">
    <source>
        <dbReference type="ARBA" id="ARBA00022679"/>
    </source>
</evidence>
<keyword evidence="2 5" id="KW-0808">Transferase</keyword>
<feature type="domain" description="Glycosyl transferase 1" evidence="4">
    <location>
        <begin position="16"/>
        <end position="207"/>
    </location>
</feature>
<evidence type="ECO:0000259" key="4">
    <source>
        <dbReference type="Pfam" id="PF09318"/>
    </source>
</evidence>
<evidence type="ECO:0000313" key="6">
    <source>
        <dbReference type="Proteomes" id="UP000440978"/>
    </source>
</evidence>
<dbReference type="InterPro" id="IPR001296">
    <property type="entry name" value="Glyco_trans_1"/>
</dbReference>
<dbReference type="OrthoDB" id="570545at2"/>
<evidence type="ECO:0000256" key="1">
    <source>
        <dbReference type="ARBA" id="ARBA00022676"/>
    </source>
</evidence>
<dbReference type="PANTHER" id="PTHR12526:SF629">
    <property type="entry name" value="TEICHURONIC ACID BIOSYNTHESIS GLYCOSYLTRANSFERASE TUAH-RELATED"/>
    <property type="match status" value="1"/>
</dbReference>
<feature type="domain" description="Glycosyl transferase family 1" evidence="3">
    <location>
        <begin position="327"/>
        <end position="479"/>
    </location>
</feature>
<evidence type="ECO:0000313" key="5">
    <source>
        <dbReference type="EMBL" id="MTT30613.1"/>
    </source>
</evidence>
<dbReference type="GO" id="GO:0016757">
    <property type="term" value="F:glycosyltransferase activity"/>
    <property type="evidence" value="ECO:0007669"/>
    <property type="project" value="UniProtKB-KW"/>
</dbReference>
<keyword evidence="6" id="KW-1185">Reference proteome</keyword>
<dbReference type="InterPro" id="IPR015397">
    <property type="entry name" value="Glyco_trans_A_1"/>
</dbReference>
<organism evidence="5 6">
    <name type="scientific">Terrilactibacillus tamarindi</name>
    <dbReference type="NCBI Taxonomy" id="2599694"/>
    <lineage>
        <taxon>Bacteria</taxon>
        <taxon>Bacillati</taxon>
        <taxon>Bacillota</taxon>
        <taxon>Bacilli</taxon>
        <taxon>Bacillales</taxon>
        <taxon>Bacillaceae</taxon>
        <taxon>Terrilactibacillus</taxon>
    </lineage>
</organism>
<dbReference type="SUPFAM" id="SSF53756">
    <property type="entry name" value="UDP-Glycosyltransferase/glycogen phosphorylase"/>
    <property type="match status" value="1"/>
</dbReference>
<proteinExistence type="predicted"/>
<gene>
    <name evidence="5" type="ORF">GMB86_01115</name>
</gene>
<dbReference type="AlphaFoldDB" id="A0A6N8CND9"/>
<keyword evidence="1" id="KW-0328">Glycosyltransferase</keyword>
<reference evidence="5 6" key="1">
    <citation type="submission" date="2019-11" db="EMBL/GenBank/DDBJ databases">
        <title>Terrilactibacillus tamarindus sp. nov. BCM23-1 isolated from bark of Tamarindus indica.</title>
        <authorList>
            <person name="Kingkaew E."/>
            <person name="Tanasupawat S."/>
        </authorList>
    </citation>
    <scope>NUCLEOTIDE SEQUENCE [LARGE SCALE GENOMIC DNA]</scope>
    <source>
        <strain evidence="5 6">BCM23-1</strain>
    </source>
</reference>
<dbReference type="Proteomes" id="UP000440978">
    <property type="component" value="Unassembled WGS sequence"/>
</dbReference>
<dbReference type="Pfam" id="PF09318">
    <property type="entry name" value="Glyco_trans_A_1"/>
    <property type="match status" value="1"/>
</dbReference>
<sequence length="510" mass="59788">MKGSNILRTFPEGKIFFVTSTLPYKFGGRTKSLLRRAKLLTEGTENKLILATTNYNENYDQVYASYRKKNLVNENIQFINMYDDLKGTNSSSTKIKKHRIEERRYIHVKEDNREGYRYFDKKTGQYVMFKSFETKNNQLKFIDYFKQGIPHRSMREHYDSKGLLHKKTFYHDTILEPYEEVFYNNKGQFYLNKLYTLNGNKSKLKQIFYYDRNMNRTHMFKTEKELFTFWFNQVCDDKTYMVVDARLLDRPVLNIKNINVKKIFQLHNNHLSTPNDIHSNIKNSYKTLINRSKEADAIICLTNEQANDIERLTGNKENIKVIPHSINPKKISIDRDIKKIVVVSRLHPQKRLNHIIQAFSIFIKKHPDYTLEIYGMGEEEDKLKQLISDLNLSDTCILKGFTDKPDYVFQSGGFSVVSSEFEGFCLSILESLSNGCPVVSYDVKYGPKDLIKDGINGYLAQDGDIEDLSMKMEMMAHSDLMKISNECISSVKSYNDETFINKWIKLLNEV</sequence>
<accession>A0A6N8CND9</accession>
<dbReference type="PANTHER" id="PTHR12526">
    <property type="entry name" value="GLYCOSYLTRANSFERASE"/>
    <property type="match status" value="1"/>
</dbReference>
<evidence type="ECO:0000259" key="3">
    <source>
        <dbReference type="Pfam" id="PF00534"/>
    </source>
</evidence>
<comment type="caution">
    <text evidence="5">The sequence shown here is derived from an EMBL/GenBank/DDBJ whole genome shotgun (WGS) entry which is preliminary data.</text>
</comment>
<name>A0A6N8CND9_9BACI</name>
<dbReference type="Gene3D" id="3.40.50.2000">
    <property type="entry name" value="Glycogen Phosphorylase B"/>
    <property type="match status" value="2"/>
</dbReference>
<protein>
    <submittedName>
        <fullName evidence="5">Glycosyltransferase</fullName>
    </submittedName>
</protein>